<dbReference type="PROSITE" id="PS50048">
    <property type="entry name" value="ZN2_CY6_FUNGAL_2"/>
    <property type="match status" value="1"/>
</dbReference>
<evidence type="ECO:0000313" key="5">
    <source>
        <dbReference type="Proteomes" id="UP000693942"/>
    </source>
</evidence>
<evidence type="ECO:0000313" key="4">
    <source>
        <dbReference type="EMBL" id="KAG7423448.1"/>
    </source>
</evidence>
<comment type="caution">
    <text evidence="4">The sequence shown here is derived from an EMBL/GenBank/DDBJ whole genome shotgun (WGS) entry which is preliminary data.</text>
</comment>
<dbReference type="InterPro" id="IPR001138">
    <property type="entry name" value="Zn2Cys6_DnaBD"/>
</dbReference>
<dbReference type="CDD" id="cd00067">
    <property type="entry name" value="GAL4"/>
    <property type="match status" value="1"/>
</dbReference>
<dbReference type="EMBL" id="JAELUR010000015">
    <property type="protein sequence ID" value="KAG7423448.1"/>
    <property type="molecule type" value="Genomic_DNA"/>
</dbReference>
<feature type="region of interest" description="Disordered" evidence="2">
    <location>
        <begin position="1"/>
        <end position="21"/>
    </location>
</feature>
<dbReference type="PROSITE" id="PS00463">
    <property type="entry name" value="ZN2_CY6_FUNGAL_1"/>
    <property type="match status" value="1"/>
</dbReference>
<dbReference type="GO" id="GO:0000981">
    <property type="term" value="F:DNA-binding transcription factor activity, RNA polymerase II-specific"/>
    <property type="evidence" value="ECO:0007669"/>
    <property type="project" value="InterPro"/>
</dbReference>
<dbReference type="Pfam" id="PF11951">
    <property type="entry name" value="Fungal_trans_2"/>
    <property type="match status" value="1"/>
</dbReference>
<dbReference type="PANTHER" id="PTHR47657:SF12">
    <property type="entry name" value="ZN(II)2CYS6 TRANSCRIPTION FACTOR (EUROFUNG)"/>
    <property type="match status" value="1"/>
</dbReference>
<dbReference type="AlphaFoldDB" id="A0A8J5PRD4"/>
<dbReference type="InterPro" id="IPR021858">
    <property type="entry name" value="Fun_TF"/>
</dbReference>
<accession>A0A8J5PRD4</accession>
<evidence type="ECO:0000256" key="2">
    <source>
        <dbReference type="SAM" id="MobiDB-lite"/>
    </source>
</evidence>
<dbReference type="Proteomes" id="UP000693942">
    <property type="component" value="Unassembled WGS sequence"/>
</dbReference>
<dbReference type="Pfam" id="PF00172">
    <property type="entry name" value="Zn_clus"/>
    <property type="match status" value="1"/>
</dbReference>
<keyword evidence="1" id="KW-0539">Nucleus</keyword>
<name>A0A8J5PRD4_FUSOX</name>
<sequence length="418" mass="47645">MPRQTRQDKNSSTGKKQRTSHTKSRMGCLACKRRHIRCDENYPQCQNCTKRKVECPYRDKLSRGELLLQASPGNTPFKPCCRPWSAKSRAQAKQWKRTGSMPVSDDHIRITLQPTIYSEYDLCFIYLAASNQQRLTKMGFLPSSINCLISFFRIASSCRLAMNGVLALSAYHIASVTHCQHARRKEYQYQMLAIQDLGRCLSNLGPENADGALVASMALLWLCEDMSSRGQIAAGISAILQTCQGLGHQSAFCRMIAQAWRQTAHLHTTPKLECGDTNGLQHIIAEMRKFEEILEEHEPDDDTWRQLRLLIALAEDLIKVEPSTPADKQFERFRLLRYYKLWLPLNDLLTDKDLSSILMVNAYLHAVALYTPPQTSQAYMIDLGVNLPSLLNETLRQIRPVEPYVRLLDELKVILSPM</sequence>
<dbReference type="GO" id="GO:0008270">
    <property type="term" value="F:zinc ion binding"/>
    <property type="evidence" value="ECO:0007669"/>
    <property type="project" value="InterPro"/>
</dbReference>
<evidence type="ECO:0000259" key="3">
    <source>
        <dbReference type="PROSITE" id="PS50048"/>
    </source>
</evidence>
<protein>
    <submittedName>
        <fullName evidence="4">Sterol uptake control protein 2</fullName>
    </submittedName>
</protein>
<evidence type="ECO:0000256" key="1">
    <source>
        <dbReference type="ARBA" id="ARBA00023242"/>
    </source>
</evidence>
<proteinExistence type="predicted"/>
<dbReference type="InterPro" id="IPR052400">
    <property type="entry name" value="Zn2-C6_fungal_TF"/>
</dbReference>
<organism evidence="4 5">
    <name type="scientific">Fusarium oxysporum f. sp. raphani</name>
    <dbReference type="NCBI Taxonomy" id="96318"/>
    <lineage>
        <taxon>Eukaryota</taxon>
        <taxon>Fungi</taxon>
        <taxon>Dikarya</taxon>
        <taxon>Ascomycota</taxon>
        <taxon>Pezizomycotina</taxon>
        <taxon>Sordariomycetes</taxon>
        <taxon>Hypocreomycetidae</taxon>
        <taxon>Hypocreales</taxon>
        <taxon>Nectriaceae</taxon>
        <taxon>Fusarium</taxon>
        <taxon>Fusarium oxysporum species complex</taxon>
    </lineage>
</organism>
<reference evidence="4" key="1">
    <citation type="submission" date="2021-04" db="EMBL/GenBank/DDBJ databases">
        <title>First draft genome resource for Brassicaceae pathogens Fusarium oxysporum f. sp. raphani and Fusarium oxysporum f. sp. rapae.</title>
        <authorList>
            <person name="Asai S."/>
        </authorList>
    </citation>
    <scope>NUCLEOTIDE SEQUENCE</scope>
    <source>
        <strain evidence="4">Tf1262</strain>
    </source>
</reference>
<feature type="domain" description="Zn(2)-C6 fungal-type" evidence="3">
    <location>
        <begin position="27"/>
        <end position="57"/>
    </location>
</feature>
<dbReference type="SMART" id="SM00066">
    <property type="entry name" value="GAL4"/>
    <property type="match status" value="1"/>
</dbReference>
<dbReference type="PANTHER" id="PTHR47657">
    <property type="entry name" value="STEROL REGULATORY ELEMENT-BINDING PROTEIN ECM22"/>
    <property type="match status" value="1"/>
</dbReference>
<gene>
    <name evidence="4" type="ORF">Forpi1262_v015379</name>
</gene>